<comment type="caution">
    <text evidence="2">The sequence shown here is derived from an EMBL/GenBank/DDBJ whole genome shotgun (WGS) entry which is preliminary data.</text>
</comment>
<name>A0A8J5NZW1_FUSOX</name>
<evidence type="ECO:0000313" key="3">
    <source>
        <dbReference type="Proteomes" id="UP000694050"/>
    </source>
</evidence>
<protein>
    <submittedName>
        <fullName evidence="2">Isonitrile hydratase</fullName>
    </submittedName>
</protein>
<accession>A0A8J5NZW1</accession>
<dbReference type="Proteomes" id="UP000694050">
    <property type="component" value="Unassembled WGS sequence"/>
</dbReference>
<sequence>MRLSQYVLPAFSSVTAVLASSPSNATTPPENWGVALFDSFDSIDVFGPLNPLGYLAFALQLNLALIAPSLLPVWVEPIDPALNEQNSSFWFSVNPTHTYSNPPQDIEVLLIPGGPGSTMGDVDEVIAFVKKTYPSLKYLITTCTGAGIAARAGVLDGKRATTNKKAWKTVTAMGPDVKWVSPARWTIDGNIWTSSGVSNPQILRFAAHNDYEQVTSGLDLIFAFIEEVYGTTYAKDLQGTIEFNRVKDAFRTCPSYFGPLYCTKSHQETDTIIPILAR</sequence>
<gene>
    <name evidence="2" type="primary">inhA-1</name>
    <name evidence="2" type="ORF">Forpe1208_v011301</name>
</gene>
<dbReference type="CDD" id="cd03139">
    <property type="entry name" value="GATase1_PfpI_2"/>
    <property type="match status" value="1"/>
</dbReference>
<dbReference type="AlphaFoldDB" id="A0A8J5NZW1"/>
<dbReference type="PANTHER" id="PTHR43130:SF15">
    <property type="entry name" value="THIJ_PFPI FAMILY PROTEIN (AFU_ORTHOLOGUE AFUA_5G14240)"/>
    <property type="match status" value="1"/>
</dbReference>
<dbReference type="PANTHER" id="PTHR43130">
    <property type="entry name" value="ARAC-FAMILY TRANSCRIPTIONAL REGULATOR"/>
    <property type="match status" value="1"/>
</dbReference>
<evidence type="ECO:0000259" key="1">
    <source>
        <dbReference type="Pfam" id="PF01965"/>
    </source>
</evidence>
<proteinExistence type="predicted"/>
<evidence type="ECO:0000313" key="2">
    <source>
        <dbReference type="EMBL" id="KAG7409950.1"/>
    </source>
</evidence>
<reference evidence="2" key="1">
    <citation type="submission" date="2021-04" db="EMBL/GenBank/DDBJ databases">
        <title>First draft genome resource for Brassicaceae pathogens Fusarium oxysporum f. sp. raphani and Fusarium oxysporum f. sp. rapae.</title>
        <authorList>
            <person name="Asai S."/>
        </authorList>
    </citation>
    <scope>NUCLEOTIDE SEQUENCE</scope>
    <source>
        <strain evidence="2">Tf1208</strain>
    </source>
</reference>
<feature type="domain" description="DJ-1/PfpI" evidence="1">
    <location>
        <begin position="91"/>
        <end position="199"/>
    </location>
</feature>
<dbReference type="InterPro" id="IPR052158">
    <property type="entry name" value="INH-QAR"/>
</dbReference>
<dbReference type="Pfam" id="PF01965">
    <property type="entry name" value="DJ-1_PfpI"/>
    <property type="match status" value="1"/>
</dbReference>
<organism evidence="2 3">
    <name type="scientific">Fusarium oxysporum f. sp. rapae</name>
    <dbReference type="NCBI Taxonomy" id="485398"/>
    <lineage>
        <taxon>Eukaryota</taxon>
        <taxon>Fungi</taxon>
        <taxon>Dikarya</taxon>
        <taxon>Ascomycota</taxon>
        <taxon>Pezizomycotina</taxon>
        <taxon>Sordariomycetes</taxon>
        <taxon>Hypocreomycetidae</taxon>
        <taxon>Hypocreales</taxon>
        <taxon>Nectriaceae</taxon>
        <taxon>Fusarium</taxon>
        <taxon>Fusarium oxysporum species complex</taxon>
    </lineage>
</organism>
<dbReference type="EMBL" id="JAELUQ010000008">
    <property type="protein sequence ID" value="KAG7409950.1"/>
    <property type="molecule type" value="Genomic_DNA"/>
</dbReference>
<dbReference type="InterPro" id="IPR002818">
    <property type="entry name" value="DJ-1/PfpI"/>
</dbReference>